<dbReference type="HOGENOM" id="CLU_430251_0_0_1"/>
<feature type="compositionally biased region" description="Low complexity" evidence="1">
    <location>
        <begin position="422"/>
        <end position="444"/>
    </location>
</feature>
<feature type="compositionally biased region" description="Low complexity" evidence="1">
    <location>
        <begin position="462"/>
        <end position="475"/>
    </location>
</feature>
<feature type="compositionally biased region" description="Low complexity" evidence="1">
    <location>
        <begin position="177"/>
        <end position="207"/>
    </location>
</feature>
<feature type="compositionally biased region" description="Polar residues" evidence="1">
    <location>
        <begin position="378"/>
        <end position="398"/>
    </location>
</feature>
<feature type="transmembrane region" description="Helical" evidence="2">
    <location>
        <begin position="214"/>
        <end position="235"/>
    </location>
</feature>
<dbReference type="EMBL" id="KE148171">
    <property type="protein sequence ID" value="EPE03102.1"/>
    <property type="molecule type" value="Genomic_DNA"/>
</dbReference>
<dbReference type="STRING" id="1262450.S3BRQ9"/>
<feature type="compositionally biased region" description="Polar residues" evidence="1">
    <location>
        <begin position="324"/>
        <end position="341"/>
    </location>
</feature>
<sequence length="636" mass="67360">MAGFKKTSATSCLGNTPSFACLCEHTGANGFTIGEAALSCLTLEAKSGACTSTGGFAKAFDAVKRAAYFMCSSADSRDTSAGTAFTAAQQTHRTIVATAVVGSEFAANNNAKTTTTTVTTVNIHSKTTTQHGFSTITTGTLTSTHKTSSSSTSASASTATHSPLSIPASSLPTTLITAPSRSTSSASTTTTTTSSSTAGNTSSAPSPRLSKAQIIGISVGSVAALIIAVVAYIALRAFRRRRDRESELFGDMGAFPVGRSNSKDKDSGGFSRLQEAKPGSDAAPNTTGNGHELQISSPMHLQQPAKYQNRQVSPFISPWHEKVASQQSSSNDDSRAQTITSPIPALRPGVAGVSGVANVARNPYAQQTPYTLPATIRPINNTPSSIANTRQDTYTYNRPSAPRVLTTKALPARPDATYDQTQSQSQSQSQSYSQSQSSSQPPSSNYTRGPALPADWRPRPPASLQQQPQQPQSLQTMVEEDEEEEDDNNFGFLPPPPQGRIFGPPVTNRDSVVTEFAEDGEDEYSLRTSGRVSGRGSGRGSRGVAGTTNGASGGGYRQEPLYSASNNNPYEFEQPYMSPSIVPRPLVPRQQQGQSRPLAAQRLGDDRAAALRLNSNSNLQQPRQKQNWQRMNSVIL</sequence>
<dbReference type="AlphaFoldDB" id="S3BRQ9"/>
<keyword evidence="4" id="KW-1185">Reference proteome</keyword>
<keyword evidence="2" id="KW-0812">Transmembrane</keyword>
<organism evidence="3 4">
    <name type="scientific">Ophiostoma piceae (strain UAMH 11346)</name>
    <name type="common">Sap stain fungus</name>
    <dbReference type="NCBI Taxonomy" id="1262450"/>
    <lineage>
        <taxon>Eukaryota</taxon>
        <taxon>Fungi</taxon>
        <taxon>Dikarya</taxon>
        <taxon>Ascomycota</taxon>
        <taxon>Pezizomycotina</taxon>
        <taxon>Sordariomycetes</taxon>
        <taxon>Sordariomycetidae</taxon>
        <taxon>Ophiostomatales</taxon>
        <taxon>Ophiostomataceae</taxon>
        <taxon>Ophiostoma</taxon>
    </lineage>
</organism>
<proteinExistence type="predicted"/>
<feature type="region of interest" description="Disordered" evidence="1">
    <location>
        <begin position="134"/>
        <end position="208"/>
    </location>
</feature>
<feature type="compositionally biased region" description="Acidic residues" evidence="1">
    <location>
        <begin position="478"/>
        <end position="488"/>
    </location>
</feature>
<accession>S3BRQ9</accession>
<gene>
    <name evidence="3" type="ORF">F503_08716</name>
</gene>
<name>S3BRQ9_OPHP1</name>
<feature type="compositionally biased region" description="Low complexity" evidence="1">
    <location>
        <begin position="134"/>
        <end position="162"/>
    </location>
</feature>
<protein>
    <recommendedName>
        <fullName evidence="5">Extracellular membrane protein CFEM domain-containing protein</fullName>
    </recommendedName>
</protein>
<evidence type="ECO:0000313" key="4">
    <source>
        <dbReference type="Proteomes" id="UP000016923"/>
    </source>
</evidence>
<dbReference type="eggNOG" id="ENOG502TA3G">
    <property type="taxonomic scope" value="Eukaryota"/>
</dbReference>
<evidence type="ECO:0000256" key="2">
    <source>
        <dbReference type="SAM" id="Phobius"/>
    </source>
</evidence>
<keyword evidence="2" id="KW-1133">Transmembrane helix</keyword>
<evidence type="ECO:0000256" key="1">
    <source>
        <dbReference type="SAM" id="MobiDB-lite"/>
    </source>
</evidence>
<feature type="region of interest" description="Disordered" evidence="1">
    <location>
        <begin position="321"/>
        <end position="349"/>
    </location>
</feature>
<feature type="region of interest" description="Disordered" evidence="1">
    <location>
        <begin position="614"/>
        <end position="636"/>
    </location>
</feature>
<dbReference type="VEuPathDB" id="FungiDB:F503_08716"/>
<feature type="compositionally biased region" description="Gly residues" evidence="1">
    <location>
        <begin position="533"/>
        <end position="543"/>
    </location>
</feature>
<evidence type="ECO:0008006" key="5">
    <source>
        <dbReference type="Google" id="ProtNLM"/>
    </source>
</evidence>
<keyword evidence="2" id="KW-0472">Membrane</keyword>
<reference evidence="3 4" key="1">
    <citation type="journal article" date="2013" name="BMC Genomics">
        <title>The genome and transcriptome of the pine saprophyte Ophiostoma piceae, and a comparison with the bark beetle-associated pine pathogen Grosmannia clavigera.</title>
        <authorList>
            <person name="Haridas S."/>
            <person name="Wang Y."/>
            <person name="Lim L."/>
            <person name="Massoumi Alamouti S."/>
            <person name="Jackman S."/>
            <person name="Docking R."/>
            <person name="Robertson G."/>
            <person name="Birol I."/>
            <person name="Bohlmann J."/>
            <person name="Breuil C."/>
        </authorList>
    </citation>
    <scope>NUCLEOTIDE SEQUENCE [LARGE SCALE GENOMIC DNA]</scope>
    <source>
        <strain evidence="3 4">UAMH 11346</strain>
    </source>
</reference>
<feature type="region of interest" description="Disordered" evidence="1">
    <location>
        <begin position="374"/>
        <end position="561"/>
    </location>
</feature>
<feature type="compositionally biased region" description="Polar residues" evidence="1">
    <location>
        <begin position="283"/>
        <end position="294"/>
    </location>
</feature>
<evidence type="ECO:0000313" key="3">
    <source>
        <dbReference type="EMBL" id="EPE03102.1"/>
    </source>
</evidence>
<dbReference type="Proteomes" id="UP000016923">
    <property type="component" value="Unassembled WGS sequence"/>
</dbReference>
<dbReference type="OMA" id="QTHRTIV"/>
<dbReference type="OrthoDB" id="3946741at2759"/>
<feature type="region of interest" description="Disordered" evidence="1">
    <location>
        <begin position="251"/>
        <end position="294"/>
    </location>
</feature>
<feature type="compositionally biased region" description="Polar residues" evidence="1">
    <location>
        <begin position="167"/>
        <end position="176"/>
    </location>
</feature>
<feature type="region of interest" description="Disordered" evidence="1">
    <location>
        <begin position="577"/>
        <end position="599"/>
    </location>
</feature>